<protein>
    <recommendedName>
        <fullName evidence="5">ATPase expression protein 2, mitochondrial</fullName>
    </recommendedName>
</protein>
<evidence type="ECO:0000256" key="2">
    <source>
        <dbReference type="ARBA" id="ARBA00004173"/>
    </source>
</evidence>
<dbReference type="Pfam" id="PF12921">
    <property type="entry name" value="ATP13"/>
    <property type="match status" value="1"/>
</dbReference>
<keyword evidence="6" id="KW-0810">Translation regulation</keyword>
<sequence length="540" mass="62403">MLKQNQNVARILRVFNSTLAMDHTAVETIKIGIPHVMAHNGTSVMAPVSTVRDTLSRLEDLYAISHISYKSSRKESVSTNKLRVDLRKRQDVKCLIDMMIQDHLSNDFIGKLFLENEISRSEFSMLVNRLLKERNLESKLSNIVPDTVHTEILFRLFEIYCEFALENPAGKLTVSELYDVNLFIRTFIKEAQLGKAQRCLQFILDRQGLEYTLHSGDVSTIVHFLQLRCGAVAKFWDAAQGGMLGQNSNSFKQPKTFKSWNNQAFSKVISVILKDKSWLNRNSTELNSAIIYSLANMGQTKLIEQFIELKWGVTQSGSVKLHNAVAPEAGTLIAIVSSFCLKASDMSKGLAYLDQLLKQYPEIKLEKLFWRRLLQLSFQSWEKRKDKKGQVCHASWNIMKQWHDEKGVNMSYDHGTLELLHQLFQTTNSGREAVEVISRCFGSLYAKQDYQISASEMGLLQKYQKLALKTMALKGNYHKPLQFIKEWHIDGTNQQHLIQYFTRQRQRYILRQKRISAKRDELQIQYDAMEEEDMLLGRLW</sequence>
<dbReference type="GO" id="GO:0005739">
    <property type="term" value="C:mitochondrion"/>
    <property type="evidence" value="ECO:0007669"/>
    <property type="project" value="UniProtKB-SubCell"/>
</dbReference>
<name>A0A7H9HY77_9SACH</name>
<dbReference type="InterPro" id="IPR024319">
    <property type="entry name" value="ATPase_expression_mit"/>
</dbReference>
<evidence type="ECO:0000256" key="5">
    <source>
        <dbReference type="ARBA" id="ARBA00019258"/>
    </source>
</evidence>
<dbReference type="Proteomes" id="UP000510647">
    <property type="component" value="Chromosome 7"/>
</dbReference>
<evidence type="ECO:0000313" key="9">
    <source>
        <dbReference type="EMBL" id="QLQ81797.1"/>
    </source>
</evidence>
<comment type="subcellular location">
    <subcellularLocation>
        <location evidence="2">Mitochondrion</location>
    </subcellularLocation>
</comment>
<comment type="function">
    <text evidence="1">Required for translation of the mitochondrial OLI1 transcript coding for the mitochondrial ATP synthase subunit 9.</text>
</comment>
<evidence type="ECO:0000256" key="7">
    <source>
        <dbReference type="ARBA" id="ARBA00022946"/>
    </source>
</evidence>
<evidence type="ECO:0000256" key="4">
    <source>
        <dbReference type="ARBA" id="ARBA00011657"/>
    </source>
</evidence>
<keyword evidence="7" id="KW-0809">Transit peptide</keyword>
<keyword evidence="10" id="KW-1185">Reference proteome</keyword>
<dbReference type="GO" id="GO:0006417">
    <property type="term" value="P:regulation of translation"/>
    <property type="evidence" value="ECO:0007669"/>
    <property type="project" value="UniProtKB-KW"/>
</dbReference>
<reference evidence="9 10" key="1">
    <citation type="submission" date="2020-06" db="EMBL/GenBank/DDBJ databases">
        <title>The yeast mating-type switching endonuclease HO is a domesticated member of an unorthodox homing genetic element family.</title>
        <authorList>
            <person name="Coughlan A.Y."/>
            <person name="Lombardi L."/>
            <person name="Braun-Galleani S."/>
            <person name="Martos A.R."/>
            <person name="Galeote V."/>
            <person name="Bigey F."/>
            <person name="Dequin S."/>
            <person name="Byrne K.P."/>
            <person name="Wolfe K.H."/>
        </authorList>
    </citation>
    <scope>NUCLEOTIDE SEQUENCE [LARGE SCALE GENOMIC DNA]</scope>
    <source>
        <strain evidence="9 10">CBS2947</strain>
    </source>
</reference>
<evidence type="ECO:0000313" key="10">
    <source>
        <dbReference type="Proteomes" id="UP000510647"/>
    </source>
</evidence>
<evidence type="ECO:0000256" key="6">
    <source>
        <dbReference type="ARBA" id="ARBA00022845"/>
    </source>
</evidence>
<dbReference type="EMBL" id="CP059273">
    <property type="protein sequence ID" value="QLQ81797.1"/>
    <property type="molecule type" value="Genomic_DNA"/>
</dbReference>
<evidence type="ECO:0000256" key="3">
    <source>
        <dbReference type="ARBA" id="ARBA00009790"/>
    </source>
</evidence>
<keyword evidence="8" id="KW-0496">Mitochondrion</keyword>
<dbReference type="OrthoDB" id="4062665at2759"/>
<organism evidence="9 10">
    <name type="scientific">Torulaspora globosa</name>
    <dbReference type="NCBI Taxonomy" id="48254"/>
    <lineage>
        <taxon>Eukaryota</taxon>
        <taxon>Fungi</taxon>
        <taxon>Dikarya</taxon>
        <taxon>Ascomycota</taxon>
        <taxon>Saccharomycotina</taxon>
        <taxon>Saccharomycetes</taxon>
        <taxon>Saccharomycetales</taxon>
        <taxon>Saccharomycetaceae</taxon>
        <taxon>Torulaspora</taxon>
    </lineage>
</organism>
<accession>A0A7H9HY77</accession>
<dbReference type="AlphaFoldDB" id="A0A7H9HY77"/>
<comment type="subunit">
    <text evidence="4">Binds to the 5'UTR of the OLI1 mRNA.</text>
</comment>
<evidence type="ECO:0000256" key="8">
    <source>
        <dbReference type="ARBA" id="ARBA00023128"/>
    </source>
</evidence>
<evidence type="ECO:0000256" key="1">
    <source>
        <dbReference type="ARBA" id="ARBA00002412"/>
    </source>
</evidence>
<proteinExistence type="inferred from homology"/>
<gene>
    <name evidence="9" type="ORF">HG537_0G00510</name>
</gene>
<comment type="similarity">
    <text evidence="3">Belongs to the AEP2 family.</text>
</comment>